<reference evidence="1 2" key="2">
    <citation type="journal article" date="2022" name="Mol. Ecol. Resour.">
        <title>The genomes of chicory, endive, great burdock and yacon provide insights into Asteraceae paleo-polyploidization history and plant inulin production.</title>
        <authorList>
            <person name="Fan W."/>
            <person name="Wang S."/>
            <person name="Wang H."/>
            <person name="Wang A."/>
            <person name="Jiang F."/>
            <person name="Liu H."/>
            <person name="Zhao H."/>
            <person name="Xu D."/>
            <person name="Zhang Y."/>
        </authorList>
    </citation>
    <scope>NUCLEOTIDE SEQUENCE [LARGE SCALE GENOMIC DNA]</scope>
    <source>
        <strain evidence="2">cv. Yunnan</strain>
        <tissue evidence="1">Leaves</tissue>
    </source>
</reference>
<comment type="caution">
    <text evidence="1">The sequence shown here is derived from an EMBL/GenBank/DDBJ whole genome shotgun (WGS) entry which is preliminary data.</text>
</comment>
<sequence>MTNRANRLRVPDNPRLITESFTLATSVPFTSIVTYSSSSPGPAFPYAYDFFIFALLTMSFHMVMVAHKRSSIVPSQVESVQSRINGARMQRR</sequence>
<evidence type="ECO:0000313" key="1">
    <source>
        <dbReference type="EMBL" id="KAI3727089.1"/>
    </source>
</evidence>
<evidence type="ECO:0000313" key="2">
    <source>
        <dbReference type="Proteomes" id="UP001056120"/>
    </source>
</evidence>
<proteinExistence type="predicted"/>
<accession>A0ACB9BYR3</accession>
<dbReference type="EMBL" id="CM042039">
    <property type="protein sequence ID" value="KAI3727089.1"/>
    <property type="molecule type" value="Genomic_DNA"/>
</dbReference>
<organism evidence="1 2">
    <name type="scientific">Smallanthus sonchifolius</name>
    <dbReference type="NCBI Taxonomy" id="185202"/>
    <lineage>
        <taxon>Eukaryota</taxon>
        <taxon>Viridiplantae</taxon>
        <taxon>Streptophyta</taxon>
        <taxon>Embryophyta</taxon>
        <taxon>Tracheophyta</taxon>
        <taxon>Spermatophyta</taxon>
        <taxon>Magnoliopsida</taxon>
        <taxon>eudicotyledons</taxon>
        <taxon>Gunneridae</taxon>
        <taxon>Pentapetalae</taxon>
        <taxon>asterids</taxon>
        <taxon>campanulids</taxon>
        <taxon>Asterales</taxon>
        <taxon>Asteraceae</taxon>
        <taxon>Asteroideae</taxon>
        <taxon>Heliantheae alliance</taxon>
        <taxon>Millerieae</taxon>
        <taxon>Smallanthus</taxon>
    </lineage>
</organism>
<dbReference type="Proteomes" id="UP001056120">
    <property type="component" value="Linkage Group LG22"/>
</dbReference>
<protein>
    <submittedName>
        <fullName evidence="1">Uncharacterized protein</fullName>
    </submittedName>
</protein>
<keyword evidence="2" id="KW-1185">Reference proteome</keyword>
<gene>
    <name evidence="1" type="ORF">L1987_66898</name>
</gene>
<reference evidence="2" key="1">
    <citation type="journal article" date="2022" name="Mol. Ecol. Resour.">
        <title>The genomes of chicory, endive, great burdock and yacon provide insights into Asteraceae palaeo-polyploidization history and plant inulin production.</title>
        <authorList>
            <person name="Fan W."/>
            <person name="Wang S."/>
            <person name="Wang H."/>
            <person name="Wang A."/>
            <person name="Jiang F."/>
            <person name="Liu H."/>
            <person name="Zhao H."/>
            <person name="Xu D."/>
            <person name="Zhang Y."/>
        </authorList>
    </citation>
    <scope>NUCLEOTIDE SEQUENCE [LARGE SCALE GENOMIC DNA]</scope>
    <source>
        <strain evidence="2">cv. Yunnan</strain>
    </source>
</reference>
<name>A0ACB9BYR3_9ASTR</name>